<sequence>MIFWGVCVARSILLLEIPEHSQVVLRRAAEERMHTRTDLKELFSLVYPEYRTVIRTLSRLPLSARNLLIKACQAQSWPAPDSFSTLREMIEQHPDVYVHDPYPDIIKFSNFAPYFNLRLHDPLESAILLDIARGLPLPSIYDVLEAQSASWSKEIRLVHGVKREAAVNWDVFFVEGCQHLPIADGVDPNPQMARRIHHQLKRFREKIRGKRFYPRATHKNMSRGTRRDFERQTGLSLEEIPIFGQDNWGAHYHKTGVKLGGPSEMRQKWYHSGAKPRTYFAMGGEAYEGCRFLQDFFTELVDFFMPTNHKTRLQPDRLFLSSRYDKEDPHFRIYDLSNFTSNMSEQSRCLRGLTKFMEGVEVEYVDERFGPVATTMDMLLGEYQESCVERPPVSLERYKGTDTSEGDLHDSIPHMVASLLGIFGNLMSCTFAHYLMVSPVVRDEEEVNVAGDDGILPEDATNPEPVRRVIDLVGSCAMEKTFRSDEESAIALKRPIWEDLPHLHTSFNIIPPSVVRCVQSICSTFQDPRYPPLPEPYTLNEGLNVVGKDLLRFLRSAYLRRFYDVDRLGMVIDGYERLVNRISRVTPKPGTKGTQGYTWPVNPLAYDFLDAPPLTVLSIHFAPKLLWTAKLEKRPVYIDTDLYAGLEFESNSNPKLKMLESYGYLEKEEVKVLLKDYEVLDFLGMLAAPIHIPVVYTYSVVRDVPEAFQGWV</sequence>
<evidence type="ECO:0000313" key="1">
    <source>
        <dbReference type="EMBL" id="DAD54839.1"/>
    </source>
</evidence>
<name>A0A8D9UGS7_9VIRU</name>
<protein>
    <submittedName>
        <fullName evidence="1">Uncharacterized protein</fullName>
    </submittedName>
</protein>
<organism evidence="1">
    <name type="scientific">Armillaria mellea ambi-like virus 2</name>
    <dbReference type="NCBI Taxonomy" id="2803969"/>
    <lineage>
        <taxon>Viruses</taxon>
        <taxon>Riboviria</taxon>
        <taxon>Orthornavirae</taxon>
        <taxon>Ambiviricota</taxon>
        <taxon>Suforviricetes</taxon>
        <taxon>Crytulvirales</taxon>
        <taxon>Dumbiviridae</taxon>
        <taxon>Orthodumbivirus</taxon>
        <taxon>Orthodumbivirus armillariae</taxon>
    </lineage>
</organism>
<accession>A0A8D9UGS7</accession>
<proteinExistence type="predicted"/>
<reference evidence="1" key="1">
    <citation type="journal article" date="2021" name="Sci. Rep.">
        <title>Armillaria root rot fungi host single-stranded RNA viruses.</title>
        <authorList>
            <person name="Linnakoski R."/>
            <person name="Sutela S."/>
            <person name="Coetzee M.P.A."/>
            <person name="Duong T.A."/>
            <person name="Pavlov I.N."/>
            <person name="Litovka Y.A."/>
            <person name="Hantula J."/>
            <person name="Wingfield B.D."/>
            <person name="Vainio E.J."/>
        </authorList>
    </citation>
    <scope>NUCLEOTIDE SEQUENCE</scope>
</reference>
<dbReference type="EMBL" id="BK014421">
    <property type="protein sequence ID" value="DAD54839.1"/>
    <property type="molecule type" value="Genomic_RNA"/>
</dbReference>